<evidence type="ECO:0000313" key="9">
    <source>
        <dbReference type="EMBL" id="KAH0854909.1"/>
    </source>
</evidence>
<evidence type="ECO:0000256" key="5">
    <source>
        <dbReference type="ARBA" id="ARBA00023315"/>
    </source>
</evidence>
<evidence type="ECO:0000256" key="2">
    <source>
        <dbReference type="ARBA" id="ARBA00005531"/>
    </source>
</evidence>
<evidence type="ECO:0000259" key="7">
    <source>
        <dbReference type="Pfam" id="PF08392"/>
    </source>
</evidence>
<comment type="caution">
    <text evidence="10">The sequence shown here is derived from an EMBL/GenBank/DDBJ whole genome shotgun (WGS) entry which is preliminary data.</text>
</comment>
<evidence type="ECO:0000313" key="10">
    <source>
        <dbReference type="EMBL" id="KAH0854918.1"/>
    </source>
</evidence>
<dbReference type="Proteomes" id="UP000824890">
    <property type="component" value="Unassembled WGS sequence"/>
</dbReference>
<reference evidence="10 11" key="1">
    <citation type="submission" date="2021-05" db="EMBL/GenBank/DDBJ databases">
        <title>Genome Assembly of Synthetic Allotetraploid Brassica napus Reveals Homoeologous Exchanges between Subgenomes.</title>
        <authorList>
            <person name="Davis J.T."/>
        </authorList>
    </citation>
    <scope>NUCLEOTIDE SEQUENCE [LARGE SCALE GENOMIC DNA]</scope>
    <source>
        <strain evidence="11">cv. Da-Ae</strain>
        <tissue evidence="10">Seedling</tissue>
    </source>
</reference>
<dbReference type="EMBL" id="JAGKQM010000215">
    <property type="protein sequence ID" value="KAH0854909.1"/>
    <property type="molecule type" value="Genomic_DNA"/>
</dbReference>
<organism evidence="10 11">
    <name type="scientific">Brassica napus</name>
    <name type="common">Rape</name>
    <dbReference type="NCBI Taxonomy" id="3708"/>
    <lineage>
        <taxon>Eukaryota</taxon>
        <taxon>Viridiplantae</taxon>
        <taxon>Streptophyta</taxon>
        <taxon>Embryophyta</taxon>
        <taxon>Tracheophyta</taxon>
        <taxon>Spermatophyta</taxon>
        <taxon>Magnoliopsida</taxon>
        <taxon>eudicotyledons</taxon>
        <taxon>Gunneridae</taxon>
        <taxon>Pentapetalae</taxon>
        <taxon>rosids</taxon>
        <taxon>malvids</taxon>
        <taxon>Brassicales</taxon>
        <taxon>Brassicaceae</taxon>
        <taxon>Brassiceae</taxon>
        <taxon>Brassica</taxon>
    </lineage>
</organism>
<proteinExistence type="inferred from homology"/>
<evidence type="ECO:0000256" key="6">
    <source>
        <dbReference type="ARBA" id="ARBA00047375"/>
    </source>
</evidence>
<protein>
    <recommendedName>
        <fullName evidence="3">very-long-chain 3-oxoacyl-CoA synthase</fullName>
        <ecNumber evidence="3">2.3.1.199</ecNumber>
    </recommendedName>
</protein>
<evidence type="ECO:0000313" key="11">
    <source>
        <dbReference type="Proteomes" id="UP000824890"/>
    </source>
</evidence>
<dbReference type="Pfam" id="PF08392">
    <property type="entry name" value="FAE1_CUT1_RppA"/>
    <property type="match status" value="1"/>
</dbReference>
<dbReference type="PANTHER" id="PTHR31561">
    <property type="entry name" value="3-KETOACYL-COA SYNTHASE"/>
    <property type="match status" value="1"/>
</dbReference>
<feature type="domain" description="Beta-ketoacyl-[acyl-carrier-protein] synthase III C-terminal" evidence="8">
    <location>
        <begin position="114"/>
        <end position="195"/>
    </location>
</feature>
<dbReference type="InterPro" id="IPR013601">
    <property type="entry name" value="FAE1_typ3_polyketide_synth"/>
</dbReference>
<dbReference type="SUPFAM" id="SSF53901">
    <property type="entry name" value="Thiolase-like"/>
    <property type="match status" value="1"/>
</dbReference>
<sequence>MHVFNEFHYIYVLLSNRSSDRRLSKYQLLHTISTHKATKELTTTPSTALTIAKTRTTTTQQQNRCLALKTNITTLGPLVLPMSEQLLTFATLAARRVFKVNRIKPYVSDIKLALEHFCIHAGGRAVLDEIQKNLDLSEWQMEPSRMTLNRFGNTSSSSVWYELGYSEAKGRIKRGGKTWQIGFGSGFKCNSAVCRALRSIDPSKEKTNNPWIDEIHEFPVTVPRISSSSSESRSVKASCVLKGHYVQTETSFVITHQERVYY</sequence>
<keyword evidence="5" id="KW-0012">Acyltransferase</keyword>
<dbReference type="EMBL" id="JAGKQM010000214">
    <property type="protein sequence ID" value="KAH0854918.1"/>
    <property type="molecule type" value="Genomic_DNA"/>
</dbReference>
<comment type="pathway">
    <text evidence="1">Lipid metabolism; fatty acid biosynthesis.</text>
</comment>
<dbReference type="EC" id="2.3.1.199" evidence="3"/>
<comment type="similarity">
    <text evidence="2">Belongs to the thiolase-like superfamily. Chalcone/stilbene synthases family.</text>
</comment>
<evidence type="ECO:0000256" key="4">
    <source>
        <dbReference type="ARBA" id="ARBA00022679"/>
    </source>
</evidence>
<dbReference type="Pfam" id="PF08541">
    <property type="entry name" value="ACP_syn_III_C"/>
    <property type="match status" value="1"/>
</dbReference>
<accession>A0ABQ7XG44</accession>
<keyword evidence="11" id="KW-1185">Reference proteome</keyword>
<feature type="domain" description="FAE" evidence="7">
    <location>
        <begin position="12"/>
        <end position="96"/>
    </location>
</feature>
<gene>
    <name evidence="10" type="ORF">HID58_031381</name>
    <name evidence="9" type="ORF">HID58_031382</name>
</gene>
<keyword evidence="4" id="KW-0808">Transferase</keyword>
<name>A0ABQ7XG44_BRANA</name>
<evidence type="ECO:0000256" key="1">
    <source>
        <dbReference type="ARBA" id="ARBA00005194"/>
    </source>
</evidence>
<dbReference type="InterPro" id="IPR016039">
    <property type="entry name" value="Thiolase-like"/>
</dbReference>
<evidence type="ECO:0000259" key="8">
    <source>
        <dbReference type="Pfam" id="PF08541"/>
    </source>
</evidence>
<dbReference type="InterPro" id="IPR013747">
    <property type="entry name" value="ACP_syn_III_C"/>
</dbReference>
<dbReference type="InterPro" id="IPR012392">
    <property type="entry name" value="3-ktacl-CoA_syn"/>
</dbReference>
<dbReference type="Gene3D" id="3.40.47.10">
    <property type="match status" value="1"/>
</dbReference>
<comment type="catalytic activity">
    <reaction evidence="6">
        <text>a very-long-chain acyl-CoA + malonyl-CoA + H(+) = a very-long-chain 3-oxoacyl-CoA + CO2 + CoA</text>
        <dbReference type="Rhea" id="RHEA:32727"/>
        <dbReference type="ChEBI" id="CHEBI:15378"/>
        <dbReference type="ChEBI" id="CHEBI:16526"/>
        <dbReference type="ChEBI" id="CHEBI:57287"/>
        <dbReference type="ChEBI" id="CHEBI:57384"/>
        <dbReference type="ChEBI" id="CHEBI:90725"/>
        <dbReference type="ChEBI" id="CHEBI:90736"/>
        <dbReference type="EC" id="2.3.1.199"/>
    </reaction>
</comment>
<evidence type="ECO:0000256" key="3">
    <source>
        <dbReference type="ARBA" id="ARBA00012307"/>
    </source>
</evidence>